<gene>
    <name evidence="3" type="ORF">KUCA_T00002809001</name>
</gene>
<dbReference type="PANTHER" id="PTHR23082:SF0">
    <property type="entry name" value="GENERAL TRANSCRIPTION FACTOR 3C POLYPEPTIDE 3"/>
    <property type="match status" value="1"/>
</dbReference>
<accession>W6MW29</accession>
<proteinExistence type="predicted"/>
<feature type="repeat" description="TPR" evidence="1">
    <location>
        <begin position="514"/>
        <end position="547"/>
    </location>
</feature>
<dbReference type="Proteomes" id="UP000019384">
    <property type="component" value="Unassembled WGS sequence"/>
</dbReference>
<dbReference type="GO" id="GO:0001003">
    <property type="term" value="F:RNA polymerase III type 2 promoter sequence-specific DNA binding"/>
    <property type="evidence" value="ECO:0007669"/>
    <property type="project" value="EnsemblFungi"/>
</dbReference>
<evidence type="ECO:0000256" key="2">
    <source>
        <dbReference type="SAM" id="MobiDB-lite"/>
    </source>
</evidence>
<keyword evidence="1" id="KW-0802">TPR repeat</keyword>
<evidence type="ECO:0000256" key="1">
    <source>
        <dbReference type="PROSITE-ProRule" id="PRU00339"/>
    </source>
</evidence>
<feature type="compositionally biased region" description="Acidic residues" evidence="2">
    <location>
        <begin position="55"/>
        <end position="86"/>
    </location>
</feature>
<dbReference type="OrthoDB" id="9991317at2759"/>
<dbReference type="HOGENOM" id="CLU_002391_0_1_1"/>
<dbReference type="GeneID" id="34520220"/>
<dbReference type="AlphaFoldDB" id="W6MW29"/>
<organism evidence="3 4">
    <name type="scientific">Kuraishia capsulata CBS 1993</name>
    <dbReference type="NCBI Taxonomy" id="1382522"/>
    <lineage>
        <taxon>Eukaryota</taxon>
        <taxon>Fungi</taxon>
        <taxon>Dikarya</taxon>
        <taxon>Ascomycota</taxon>
        <taxon>Saccharomycotina</taxon>
        <taxon>Pichiomycetes</taxon>
        <taxon>Pichiales</taxon>
        <taxon>Pichiaceae</taxon>
        <taxon>Kuraishia</taxon>
    </lineage>
</organism>
<dbReference type="EMBL" id="HG793127">
    <property type="protein sequence ID" value="CDK26835.1"/>
    <property type="molecule type" value="Genomic_DNA"/>
</dbReference>
<dbReference type="Gene3D" id="1.25.40.10">
    <property type="entry name" value="Tetratricopeptide repeat domain"/>
    <property type="match status" value="3"/>
</dbReference>
<dbReference type="GO" id="GO:0000127">
    <property type="term" value="C:transcription factor TFIIIC complex"/>
    <property type="evidence" value="ECO:0007669"/>
    <property type="project" value="EnsemblFungi"/>
</dbReference>
<dbReference type="SUPFAM" id="SSF48452">
    <property type="entry name" value="TPR-like"/>
    <property type="match status" value="2"/>
</dbReference>
<dbReference type="GO" id="GO:0042791">
    <property type="term" value="P:5S class rRNA transcription by RNA polymerase III"/>
    <property type="evidence" value="ECO:0007669"/>
    <property type="project" value="EnsemblFungi"/>
</dbReference>
<dbReference type="InterPro" id="IPR039340">
    <property type="entry name" value="Tfc4/TFIIIC-102/Sfc4"/>
</dbReference>
<evidence type="ECO:0000313" key="4">
    <source>
        <dbReference type="Proteomes" id="UP000019384"/>
    </source>
</evidence>
<dbReference type="PROSITE" id="PS50005">
    <property type="entry name" value="TPR"/>
    <property type="match status" value="2"/>
</dbReference>
<protein>
    <submittedName>
        <fullName evidence="3">Uncharacterized protein</fullName>
    </submittedName>
</protein>
<dbReference type="InterPro" id="IPR011990">
    <property type="entry name" value="TPR-like_helical_dom_sf"/>
</dbReference>
<reference evidence="3" key="1">
    <citation type="submission" date="2013-12" db="EMBL/GenBank/DDBJ databases">
        <authorList>
            <person name="Genoscope - CEA"/>
        </authorList>
    </citation>
    <scope>NUCLEOTIDE SEQUENCE</scope>
    <source>
        <strain evidence="3">CBS 1993</strain>
    </source>
</reference>
<dbReference type="PANTHER" id="PTHR23082">
    <property type="entry name" value="TRANSCRIPTION INITIATION FACTOR IIIC TFIIIC , POLYPEPTIDE 3-RELATED"/>
    <property type="match status" value="1"/>
</dbReference>
<keyword evidence="4" id="KW-1185">Reference proteome</keyword>
<sequence>MSRRKNHSSGNYEDVIAPELLQQSRDYSEFDDMIPDVETLKGMISSDENVSEIAFSDDDEIIGMDEGDDEEELNGDDIGPGEDIDGDSSAPPSFAFQYEDAAESSDEENDPFDSEFEDEEDIPLRELMREASNFKSKARKRKRKGGFGALMRKLRKEGDMDPEIKKLLSDANEAFVRSDFKVATNLYTEVIRKDSKNFSAYKTLGEICRMQNRLNTCSNLWVLAAHFHPWDHEFWSTNGELSTELGHLLQAIYCYGKAITAATSQWNNQKGNKKLRKTLNHYIFQRAILYNMTGKYRKAAENLQGLLAQEFDENVLRELAEVLMKQKRVNEAISLYTKQLDDAVAYRLNKKRTKGASLTKLKWEPNFDWSALNILAELYVNIGSWSTGLKTVRNVSRWIQHREDQTFWSEVPDDSEFDVRRFENPKFQQLSQQEKVKDYEELPVDMRVRIGIFRLNLKNYDEALRHFRYILRGDPERYSDLLWDIGSALEVHHLHSDALSFFTRLYELRSNHSPDLFHAMAKCYREIENYEDAAEMYWKVLEEEPDNLEAKTSLAEILFLTGDSETATKLFLESKKQRAQAIANGDVEVEDDEEKDTQNEDDNDGTLPMEGQALIRGLQSKGKPKKTKKKKEAFTAVEWEEMEQRSKSRVHEKFTRANRLLPGVAENDPFAVNAWLDLAGELVEIFAACRVFYSSDRAKKFAAGLRKRQSNLDIDQRLLRMTYLEEEMLLNKELTQIKPPEREFRGVPFAEWYNLFLRYSLMLAKWENAGDDAMLVQEMAKHINVFNTNKETESVITLVGLSIGLMLADYDIISSQLRILQNLFQFSPKVLKTFVASYSTGQDSALLFADTSNQKYILRQLKAYDSLKEHKKITGMATITNKQVDTSKAHPILAHVYSTFLFVNRSYQSSLAYELRTVTDYKKDPTVMLTIALAHIHRSMQRLTMNRHFQIVQGITYLMEYRRLRIEQGGTVYEDMECAYNFGRSFHQLGLLSIAVPFYEQVLAMSDVDPKYDLKMDTAYNLFLIYNYNGNPVLANQIMNKYLTV</sequence>
<dbReference type="RefSeq" id="XP_022458832.1">
    <property type="nucleotide sequence ID" value="XM_022603092.1"/>
</dbReference>
<dbReference type="GO" id="GO:0001002">
    <property type="term" value="F:RNA polymerase III type 1 promoter sequence-specific DNA binding"/>
    <property type="evidence" value="ECO:0007669"/>
    <property type="project" value="EnsemblFungi"/>
</dbReference>
<dbReference type="Pfam" id="PF13432">
    <property type="entry name" value="TPR_16"/>
    <property type="match status" value="1"/>
</dbReference>
<name>W6MW29_9ASCO</name>
<reference evidence="3" key="2">
    <citation type="submission" date="2014-02" db="EMBL/GenBank/DDBJ databases">
        <title>Complete DNA sequence of /Kuraishia capsulata/ illustrates novel genomic features among budding yeasts (/Saccharomycotina/).</title>
        <authorList>
            <person name="Morales L."/>
            <person name="Noel B."/>
            <person name="Porcel B."/>
            <person name="Marcet-Houben M."/>
            <person name="Hullo M-F."/>
            <person name="Sacerdot C."/>
            <person name="Tekaia F."/>
            <person name="Leh-Louis V."/>
            <person name="Despons L."/>
            <person name="Khanna V."/>
            <person name="Aury J-M."/>
            <person name="Barbe V."/>
            <person name="Couloux A."/>
            <person name="Labadie K."/>
            <person name="Pelletier E."/>
            <person name="Souciet J-L."/>
            <person name="Boekhout T."/>
            <person name="Gabaldon T."/>
            <person name="Wincker P."/>
            <person name="Dujon B."/>
        </authorList>
    </citation>
    <scope>NUCLEOTIDE SEQUENCE</scope>
    <source>
        <strain evidence="3">CBS 1993</strain>
    </source>
</reference>
<feature type="repeat" description="TPR" evidence="1">
    <location>
        <begin position="444"/>
        <end position="477"/>
    </location>
</feature>
<evidence type="ECO:0000313" key="3">
    <source>
        <dbReference type="EMBL" id="CDK26835.1"/>
    </source>
</evidence>
<feature type="compositionally biased region" description="Acidic residues" evidence="2">
    <location>
        <begin position="587"/>
        <end position="604"/>
    </location>
</feature>
<dbReference type="SMART" id="SM00028">
    <property type="entry name" value="TPR"/>
    <property type="match status" value="8"/>
</dbReference>
<feature type="region of interest" description="Disordered" evidence="2">
    <location>
        <begin position="582"/>
        <end position="608"/>
    </location>
</feature>
<feature type="compositionally biased region" description="Acidic residues" evidence="2">
    <location>
        <begin position="100"/>
        <end position="121"/>
    </location>
</feature>
<dbReference type="InterPro" id="IPR019734">
    <property type="entry name" value="TPR_rpt"/>
</dbReference>
<dbReference type="GO" id="GO:0008301">
    <property type="term" value="F:DNA binding, bending"/>
    <property type="evidence" value="ECO:0007669"/>
    <property type="project" value="EnsemblFungi"/>
</dbReference>
<dbReference type="STRING" id="1382522.W6MW29"/>
<feature type="region of interest" description="Disordered" evidence="2">
    <location>
        <begin position="48"/>
        <end position="121"/>
    </location>
</feature>